<evidence type="ECO:0000313" key="2">
    <source>
        <dbReference type="EMBL" id="KAK7276195.1"/>
    </source>
</evidence>
<dbReference type="Proteomes" id="UP001372338">
    <property type="component" value="Unassembled WGS sequence"/>
</dbReference>
<name>A0AAN9FMQ7_CROPI</name>
<protein>
    <submittedName>
        <fullName evidence="2">Uncharacterized protein</fullName>
    </submittedName>
</protein>
<dbReference type="PANTHER" id="PTHR35508:SF3">
    <property type="entry name" value="PROTEIN, PUTATIVE-RELATED"/>
    <property type="match status" value="1"/>
</dbReference>
<evidence type="ECO:0000313" key="3">
    <source>
        <dbReference type="Proteomes" id="UP001372338"/>
    </source>
</evidence>
<keyword evidence="1" id="KW-0472">Membrane</keyword>
<dbReference type="PANTHER" id="PTHR35508">
    <property type="entry name" value="VOLTAGE-DEPENDENT L-TYPE CALCIUM CHANNEL SUBUNIT"/>
    <property type="match status" value="1"/>
</dbReference>
<sequence>MAEKTNGVVYVEVTGEEQGSFEKKKTTKEINLFQLLQLFITPILFPKQASDTLPLLQRIKTSISRYVPLIPEASRNTARHLLLWTRAGSPLRPLLVISVGTITLVALTGLLVFVLFLLAATINAVVISLLISLAAAGGFLALFFAFVAAIYIGALSVAVFAISTAVFWTTVAILITAGWIGFFYTVWLVTRKSLGFAKHSLGATGSAISTYSASWGTRNLSHKD</sequence>
<gene>
    <name evidence="2" type="ORF">RIF29_17330</name>
</gene>
<organism evidence="2 3">
    <name type="scientific">Crotalaria pallida</name>
    <name type="common">Smooth rattlebox</name>
    <name type="synonym">Crotalaria striata</name>
    <dbReference type="NCBI Taxonomy" id="3830"/>
    <lineage>
        <taxon>Eukaryota</taxon>
        <taxon>Viridiplantae</taxon>
        <taxon>Streptophyta</taxon>
        <taxon>Embryophyta</taxon>
        <taxon>Tracheophyta</taxon>
        <taxon>Spermatophyta</taxon>
        <taxon>Magnoliopsida</taxon>
        <taxon>eudicotyledons</taxon>
        <taxon>Gunneridae</taxon>
        <taxon>Pentapetalae</taxon>
        <taxon>rosids</taxon>
        <taxon>fabids</taxon>
        <taxon>Fabales</taxon>
        <taxon>Fabaceae</taxon>
        <taxon>Papilionoideae</taxon>
        <taxon>50 kb inversion clade</taxon>
        <taxon>genistoids sensu lato</taxon>
        <taxon>core genistoids</taxon>
        <taxon>Crotalarieae</taxon>
        <taxon>Crotalaria</taxon>
    </lineage>
</organism>
<feature type="transmembrane region" description="Helical" evidence="1">
    <location>
        <begin position="94"/>
        <end position="118"/>
    </location>
</feature>
<keyword evidence="3" id="KW-1185">Reference proteome</keyword>
<comment type="caution">
    <text evidence="2">The sequence shown here is derived from an EMBL/GenBank/DDBJ whole genome shotgun (WGS) entry which is preliminary data.</text>
</comment>
<proteinExistence type="predicted"/>
<accession>A0AAN9FMQ7</accession>
<dbReference type="EMBL" id="JAYWIO010000003">
    <property type="protein sequence ID" value="KAK7276195.1"/>
    <property type="molecule type" value="Genomic_DNA"/>
</dbReference>
<dbReference type="AlphaFoldDB" id="A0AAN9FMQ7"/>
<evidence type="ECO:0000256" key="1">
    <source>
        <dbReference type="SAM" id="Phobius"/>
    </source>
</evidence>
<keyword evidence="1" id="KW-1133">Transmembrane helix</keyword>
<keyword evidence="1" id="KW-0812">Transmembrane</keyword>
<feature type="transmembrane region" description="Helical" evidence="1">
    <location>
        <begin position="125"/>
        <end position="152"/>
    </location>
</feature>
<feature type="transmembrane region" description="Helical" evidence="1">
    <location>
        <begin position="158"/>
        <end position="189"/>
    </location>
</feature>
<reference evidence="2 3" key="1">
    <citation type="submission" date="2024-01" db="EMBL/GenBank/DDBJ databases">
        <title>The genomes of 5 underutilized Papilionoideae crops provide insights into root nodulation and disease resistanc.</title>
        <authorList>
            <person name="Yuan L."/>
        </authorList>
    </citation>
    <scope>NUCLEOTIDE SEQUENCE [LARGE SCALE GENOMIC DNA]</scope>
    <source>
        <strain evidence="2">ZHUSHIDOU_FW_LH</strain>
        <tissue evidence="2">Leaf</tissue>
    </source>
</reference>